<dbReference type="EMBL" id="GBRD01008108">
    <property type="protein sequence ID" value="JAG57713.1"/>
    <property type="molecule type" value="Transcribed_RNA"/>
</dbReference>
<reference evidence="2" key="2">
    <citation type="submission" date="2014-07" db="EMBL/GenBank/DDBJ databases">
        <authorList>
            <person name="Hull J."/>
        </authorList>
    </citation>
    <scope>NUCLEOTIDE SEQUENCE</scope>
</reference>
<gene>
    <name evidence="2" type="primary">ATG26_4</name>
    <name evidence="2" type="ORF">CM83_15095</name>
</gene>
<name>A0A0A9WWG4_LYGHE</name>
<proteinExistence type="predicted"/>
<dbReference type="AlphaFoldDB" id="A0A0A9WWG4"/>
<evidence type="ECO:0000256" key="1">
    <source>
        <dbReference type="SAM" id="MobiDB-lite"/>
    </source>
</evidence>
<protein>
    <submittedName>
        <fullName evidence="2">Sterol 3-beta-glucosyltransferase</fullName>
    </submittedName>
</protein>
<feature type="region of interest" description="Disordered" evidence="1">
    <location>
        <begin position="51"/>
        <end position="83"/>
    </location>
</feature>
<reference evidence="3" key="3">
    <citation type="submission" date="2014-09" db="EMBL/GenBank/DDBJ databases">
        <authorList>
            <person name="Magalhaes I.L.F."/>
            <person name="Oliveira U."/>
            <person name="Santos F.R."/>
            <person name="Vidigal T.H.D.A."/>
            <person name="Brescovit A.D."/>
            <person name="Santos A.J."/>
        </authorList>
    </citation>
    <scope>NUCLEOTIDE SEQUENCE</scope>
</reference>
<feature type="compositionally biased region" description="Basic and acidic residues" evidence="1">
    <location>
        <begin position="70"/>
        <end position="79"/>
    </location>
</feature>
<keyword evidence="2" id="KW-0808">Transferase</keyword>
<evidence type="ECO:0000313" key="2">
    <source>
        <dbReference type="EMBL" id="JAG09175.1"/>
    </source>
</evidence>
<accession>A0A0A9WWG4</accession>
<evidence type="ECO:0000313" key="3">
    <source>
        <dbReference type="EMBL" id="JAG57713.1"/>
    </source>
</evidence>
<dbReference type="GO" id="GO:0016740">
    <property type="term" value="F:transferase activity"/>
    <property type="evidence" value="ECO:0007669"/>
    <property type="project" value="UniProtKB-KW"/>
</dbReference>
<organism evidence="2">
    <name type="scientific">Lygus hesperus</name>
    <name type="common">Western plant bug</name>
    <dbReference type="NCBI Taxonomy" id="30085"/>
    <lineage>
        <taxon>Eukaryota</taxon>
        <taxon>Metazoa</taxon>
        <taxon>Ecdysozoa</taxon>
        <taxon>Arthropoda</taxon>
        <taxon>Hexapoda</taxon>
        <taxon>Insecta</taxon>
        <taxon>Pterygota</taxon>
        <taxon>Neoptera</taxon>
        <taxon>Paraneoptera</taxon>
        <taxon>Hemiptera</taxon>
        <taxon>Heteroptera</taxon>
        <taxon>Panheteroptera</taxon>
        <taxon>Cimicomorpha</taxon>
        <taxon>Miridae</taxon>
        <taxon>Mirini</taxon>
        <taxon>Lygus</taxon>
    </lineage>
</organism>
<sequence length="127" mass="14241">MISVKEIYCRNSSLLHNRFHHKNTSLLTHQVLGIYFISVLEGCFQVVVGNGVRTSPKSNIPVEETSDSGEMSKKSDQGESNKPGFELNYVVADLAKMKAIQTLKDVEEECFEEMSKEMGNVPEENDV</sequence>
<reference evidence="2" key="1">
    <citation type="journal article" date="2014" name="PLoS ONE">
        <title>Transcriptome-Based Identification of ABC Transporters in the Western Tarnished Plant Bug Lygus hesperus.</title>
        <authorList>
            <person name="Hull J.J."/>
            <person name="Chaney K."/>
            <person name="Geib S.M."/>
            <person name="Fabrick J.A."/>
            <person name="Brent C.S."/>
            <person name="Walsh D."/>
            <person name="Lavine L.C."/>
        </authorList>
    </citation>
    <scope>NUCLEOTIDE SEQUENCE</scope>
</reference>
<dbReference type="EMBL" id="GBHO01034429">
    <property type="protein sequence ID" value="JAG09175.1"/>
    <property type="molecule type" value="Transcribed_RNA"/>
</dbReference>